<evidence type="ECO:0000313" key="1">
    <source>
        <dbReference type="EMBL" id="KJE77465.1"/>
    </source>
</evidence>
<dbReference type="AlphaFoldDB" id="A0A0D8FW10"/>
<gene>
    <name evidence="1" type="ORF">FEAC_08990</name>
</gene>
<keyword evidence="2" id="KW-1185">Reference proteome</keyword>
<accession>A0A0D8FW10</accession>
<evidence type="ECO:0000313" key="2">
    <source>
        <dbReference type="Proteomes" id="UP000032336"/>
    </source>
</evidence>
<sequence>MSALLTFMWMVRGHHGNPVSSSWFDPEHLEVTRAGRLWQSRPAGHVGRSSFIEAIVAMVRSVNMAVQEARYDKDIHQMGAISNCPVMRYHPT</sequence>
<comment type="caution">
    <text evidence="1">The sequence shown here is derived from an EMBL/GenBank/DDBJ whole genome shotgun (WGS) entry which is preliminary data.</text>
</comment>
<protein>
    <submittedName>
        <fullName evidence="1">Uncharacterized protein</fullName>
    </submittedName>
</protein>
<dbReference type="EMBL" id="JXUW01000005">
    <property type="protein sequence ID" value="KJE77465.1"/>
    <property type="molecule type" value="Genomic_DNA"/>
</dbReference>
<organism evidence="1 2">
    <name type="scientific">Ferrimicrobium acidiphilum DSM 19497</name>
    <dbReference type="NCBI Taxonomy" id="1121877"/>
    <lineage>
        <taxon>Bacteria</taxon>
        <taxon>Bacillati</taxon>
        <taxon>Actinomycetota</taxon>
        <taxon>Acidimicrobiia</taxon>
        <taxon>Acidimicrobiales</taxon>
        <taxon>Acidimicrobiaceae</taxon>
        <taxon>Ferrimicrobium</taxon>
    </lineage>
</organism>
<dbReference type="Proteomes" id="UP000032336">
    <property type="component" value="Unassembled WGS sequence"/>
</dbReference>
<dbReference type="STRING" id="1121877.FEAC_08990"/>
<reference evidence="1 2" key="1">
    <citation type="submission" date="2015-01" db="EMBL/GenBank/DDBJ databases">
        <title>Draft genome of the acidophilic iron oxidizer Ferrimicrobium acidiphilum strain T23.</title>
        <authorList>
            <person name="Poehlein A."/>
            <person name="Eisen S."/>
            <person name="Schloemann M."/>
            <person name="Johnson B.D."/>
            <person name="Daniel R."/>
            <person name="Muehling M."/>
        </authorList>
    </citation>
    <scope>NUCLEOTIDE SEQUENCE [LARGE SCALE GENOMIC DNA]</scope>
    <source>
        <strain evidence="1 2">T23</strain>
    </source>
</reference>
<name>A0A0D8FW10_9ACTN</name>
<proteinExistence type="predicted"/>